<organism evidence="1 2">
    <name type="scientific">Aphanothece hegewaldii CCALA 016</name>
    <dbReference type="NCBI Taxonomy" id="2107694"/>
    <lineage>
        <taxon>Bacteria</taxon>
        <taxon>Bacillati</taxon>
        <taxon>Cyanobacteriota</taxon>
        <taxon>Cyanophyceae</taxon>
        <taxon>Oscillatoriophycideae</taxon>
        <taxon>Chroococcales</taxon>
        <taxon>Aphanothecaceae</taxon>
        <taxon>Aphanothece</taxon>
    </lineage>
</organism>
<proteinExistence type="predicted"/>
<dbReference type="AlphaFoldDB" id="A0A2T1LWB2"/>
<dbReference type="Proteomes" id="UP000239001">
    <property type="component" value="Unassembled WGS sequence"/>
</dbReference>
<dbReference type="OrthoDB" id="422984at2"/>
<comment type="caution">
    <text evidence="1">The sequence shown here is derived from an EMBL/GenBank/DDBJ whole genome shotgun (WGS) entry which is preliminary data.</text>
</comment>
<reference evidence="1 2" key="2">
    <citation type="submission" date="2018-03" db="EMBL/GenBank/DDBJ databases">
        <authorList>
            <person name="Keele B.F."/>
        </authorList>
    </citation>
    <scope>NUCLEOTIDE SEQUENCE [LARGE SCALE GENOMIC DNA]</scope>
    <source>
        <strain evidence="1 2">CCALA 016</strain>
    </source>
</reference>
<gene>
    <name evidence="1" type="ORF">C7H19_14440</name>
</gene>
<protein>
    <submittedName>
        <fullName evidence="1">Uncharacterized protein</fullName>
    </submittedName>
</protein>
<keyword evidence="2" id="KW-1185">Reference proteome</keyword>
<accession>A0A2T1LWB2</accession>
<evidence type="ECO:0000313" key="1">
    <source>
        <dbReference type="EMBL" id="PSF36191.1"/>
    </source>
</evidence>
<evidence type="ECO:0000313" key="2">
    <source>
        <dbReference type="Proteomes" id="UP000239001"/>
    </source>
</evidence>
<reference evidence="1 2" key="1">
    <citation type="submission" date="2018-03" db="EMBL/GenBank/DDBJ databases">
        <title>The ancient ancestry and fast evolution of plastids.</title>
        <authorList>
            <person name="Moore K.R."/>
            <person name="Magnabosco C."/>
            <person name="Momper L."/>
            <person name="Gold D.A."/>
            <person name="Bosak T."/>
            <person name="Fournier G.P."/>
        </authorList>
    </citation>
    <scope>NUCLEOTIDE SEQUENCE [LARGE SCALE GENOMIC DNA]</scope>
    <source>
        <strain evidence="1 2">CCALA 016</strain>
    </source>
</reference>
<dbReference type="EMBL" id="PXOH01000015">
    <property type="protein sequence ID" value="PSF36191.1"/>
    <property type="molecule type" value="Genomic_DNA"/>
</dbReference>
<name>A0A2T1LWB2_9CHRO</name>
<dbReference type="RefSeq" id="WP_106457586.1">
    <property type="nucleotide sequence ID" value="NZ_PXOH01000015.1"/>
</dbReference>
<sequence length="170" mass="19989">MSELIIWQVDSNNPQKAVYFTQIEQWWQDLNLKEVSWQQRLIPETGQINWEPQRFDENLTLVSPQIRGITLYWHKLTFEDERSITPQKLILDPVAETLDIYPQSQSNLAIRISKLGIIYQKFELTDPLIVSKNTEDGTILLLRDKQQQLEIKINLSQNSLKQLLDNLQAD</sequence>